<evidence type="ECO:0000313" key="2">
    <source>
        <dbReference type="EMBL" id="HHS62795.1"/>
    </source>
</evidence>
<sequence length="573" mass="65495">MKDHIIRILSEVDSIRFKYKKFFFCESVYTDTSGIKPRFTNITSALRYGEEHTPSSIILISDGNHNYGPAPDDILENFKTPVYCFGAGDKSINDQSIVNVFYSDYAFRNETTAVEAVIETKGFGGRMGRVCLKSDGMEVVKDFRLSENLTHQSVEFKIVPNKIGEQKFKISLTPQVGESDYNNNEYNFTIKTFERKIMVLYYTDHPSFNTQFITNSLKKNIDIECSELVRISNSKYYTKGRYINNGEIELKQFDIIIFDNIDGSLNMDLKDFLNQGKGILITGNISGIDNILNDILAFPVAGGQIVEELPLKILSPFSILTPIEEYAPVSKINRALGINKNTTLIARAGEYPLIGYRKVGNGFVFQINVPELGVWHFTQLNLNNKDILNPLIKDALRFLSPYGKSERLLLRTAKNQYRIGEQIRFELKSYNQNLSPGSGGEFYLNFQNKKIPFFEIKPGVYEVSLFSEKSGEFSVFAMGNLNNDTLKSNKLDLKIVEVESEPAELINEQLLEQIALKTRGGYYDISQLKEFHPPERQKRYEVVKFSFDRPVFYFLIFALIVIDWVIRKKGGMV</sequence>
<dbReference type="InterPro" id="IPR029062">
    <property type="entry name" value="Class_I_gatase-like"/>
</dbReference>
<accession>A0A7C6AGM6</accession>
<dbReference type="AlphaFoldDB" id="A0A7C6AGM6"/>
<dbReference type="EMBL" id="DTHJ01000086">
    <property type="protein sequence ID" value="HHS62795.1"/>
    <property type="molecule type" value="Genomic_DNA"/>
</dbReference>
<name>A0A7C6AGM6_UNCW3</name>
<dbReference type="Gene3D" id="3.40.50.880">
    <property type="match status" value="1"/>
</dbReference>
<proteinExistence type="predicted"/>
<evidence type="ECO:0000256" key="1">
    <source>
        <dbReference type="SAM" id="Phobius"/>
    </source>
</evidence>
<keyword evidence="1" id="KW-0472">Membrane</keyword>
<feature type="transmembrane region" description="Helical" evidence="1">
    <location>
        <begin position="550"/>
        <end position="566"/>
    </location>
</feature>
<gene>
    <name evidence="2" type="ORF">ENV70_04165</name>
</gene>
<keyword evidence="1" id="KW-0812">Transmembrane</keyword>
<keyword evidence="1" id="KW-1133">Transmembrane helix</keyword>
<dbReference type="PANTHER" id="PTHR37947:SF1">
    <property type="entry name" value="BLL2462 PROTEIN"/>
    <property type="match status" value="1"/>
</dbReference>
<protein>
    <recommendedName>
        <fullName evidence="3">VWA domain-containing protein</fullName>
    </recommendedName>
</protein>
<evidence type="ECO:0008006" key="3">
    <source>
        <dbReference type="Google" id="ProtNLM"/>
    </source>
</evidence>
<organism evidence="2">
    <name type="scientific">candidate division WOR-3 bacterium</name>
    <dbReference type="NCBI Taxonomy" id="2052148"/>
    <lineage>
        <taxon>Bacteria</taxon>
        <taxon>Bacteria division WOR-3</taxon>
    </lineage>
</organism>
<dbReference type="SUPFAM" id="SSF52317">
    <property type="entry name" value="Class I glutamine amidotransferase-like"/>
    <property type="match status" value="1"/>
</dbReference>
<comment type="caution">
    <text evidence="2">The sequence shown here is derived from an EMBL/GenBank/DDBJ whole genome shotgun (WGS) entry which is preliminary data.</text>
</comment>
<dbReference type="PANTHER" id="PTHR37947">
    <property type="entry name" value="BLL2462 PROTEIN"/>
    <property type="match status" value="1"/>
</dbReference>
<reference evidence="2" key="1">
    <citation type="journal article" date="2020" name="mSystems">
        <title>Genome- and Community-Level Interaction Insights into Carbon Utilization and Element Cycling Functions of Hydrothermarchaeota in Hydrothermal Sediment.</title>
        <authorList>
            <person name="Zhou Z."/>
            <person name="Liu Y."/>
            <person name="Xu W."/>
            <person name="Pan J."/>
            <person name="Luo Z.H."/>
            <person name="Li M."/>
        </authorList>
    </citation>
    <scope>NUCLEOTIDE SEQUENCE [LARGE SCALE GENOMIC DNA]</scope>
    <source>
        <strain evidence="2">SpSt-783</strain>
    </source>
</reference>